<evidence type="ECO:0000313" key="7">
    <source>
        <dbReference type="WBParaSite" id="HDID_0000903901-mRNA-1"/>
    </source>
</evidence>
<keyword evidence="1" id="KW-0028">Amino-acid biosynthesis</keyword>
<sequence>MKTFLQQAIAKRFGSISQLSIKSFDVCSCPQAQVGILFSGGLDSTAVAALTDKCILIGHPIDLINVAFQHLRQNDRSNKKHCKTIDSASYQIYASPNDAPDRQTALSSFEDLRRLNSNGHWHLILSQIFTNHLQSDKGEETCL</sequence>
<dbReference type="Proteomes" id="UP000274504">
    <property type="component" value="Unassembled WGS sequence"/>
</dbReference>
<dbReference type="GO" id="GO:0006529">
    <property type="term" value="P:asparagine biosynthetic process"/>
    <property type="evidence" value="ECO:0007669"/>
    <property type="project" value="UniProtKB-KW"/>
</dbReference>
<name>A0A0R3SU79_HYMDI</name>
<organism evidence="7">
    <name type="scientific">Hymenolepis diminuta</name>
    <name type="common">Rat tapeworm</name>
    <dbReference type="NCBI Taxonomy" id="6216"/>
    <lineage>
        <taxon>Eukaryota</taxon>
        <taxon>Metazoa</taxon>
        <taxon>Spiralia</taxon>
        <taxon>Lophotrochozoa</taxon>
        <taxon>Platyhelminthes</taxon>
        <taxon>Cestoda</taxon>
        <taxon>Eucestoda</taxon>
        <taxon>Cyclophyllidea</taxon>
        <taxon>Hymenolepididae</taxon>
        <taxon>Hymenolepis</taxon>
    </lineage>
</organism>
<evidence type="ECO:0000256" key="2">
    <source>
        <dbReference type="ARBA" id="ARBA00022888"/>
    </source>
</evidence>
<evidence type="ECO:0000313" key="5">
    <source>
        <dbReference type="EMBL" id="VDL61355.1"/>
    </source>
</evidence>
<dbReference type="WBParaSite" id="HDID_0000903901-mRNA-1">
    <property type="protein sequence ID" value="HDID_0000903901-mRNA-1"/>
    <property type="gene ID" value="HDID_0000903901"/>
</dbReference>
<dbReference type="InterPro" id="IPR051857">
    <property type="entry name" value="Asn_synthetase_domain"/>
</dbReference>
<dbReference type="AlphaFoldDB" id="A0A0R3SU79"/>
<reference evidence="5 6" key="2">
    <citation type="submission" date="2018-11" db="EMBL/GenBank/DDBJ databases">
        <authorList>
            <consortium name="Pathogen Informatics"/>
        </authorList>
    </citation>
    <scope>NUCLEOTIDE SEQUENCE [LARGE SCALE GENOMIC DNA]</scope>
</reference>
<dbReference type="PANTHER" id="PTHR45937">
    <property type="entry name" value="ASPARAGINE SYNTHETASE DOMAIN-CONTAINING PROTEIN 1"/>
    <property type="match status" value="1"/>
</dbReference>
<dbReference type="SUPFAM" id="SSF52402">
    <property type="entry name" value="Adenine nucleotide alpha hydrolases-like"/>
    <property type="match status" value="1"/>
</dbReference>
<dbReference type="Gene3D" id="3.40.50.620">
    <property type="entry name" value="HUPs"/>
    <property type="match status" value="1"/>
</dbReference>
<dbReference type="Pfam" id="PF00733">
    <property type="entry name" value="Asn_synthase"/>
    <property type="match status" value="1"/>
</dbReference>
<dbReference type="PANTHER" id="PTHR45937:SF1">
    <property type="entry name" value="ASPARAGINE SYNTHETASE DOMAIN-CONTAINING PROTEIN 1"/>
    <property type="match status" value="1"/>
</dbReference>
<dbReference type="OrthoDB" id="10252281at2759"/>
<dbReference type="EMBL" id="UYSG01011195">
    <property type="protein sequence ID" value="VDL61355.1"/>
    <property type="molecule type" value="Genomic_DNA"/>
</dbReference>
<dbReference type="GO" id="GO:0004066">
    <property type="term" value="F:asparagine synthase (glutamine-hydrolyzing) activity"/>
    <property type="evidence" value="ECO:0007669"/>
    <property type="project" value="InterPro"/>
</dbReference>
<protein>
    <submittedName>
        <fullName evidence="7">Asparagine synthetase domain-containing protein</fullName>
    </submittedName>
</protein>
<evidence type="ECO:0000259" key="4">
    <source>
        <dbReference type="Pfam" id="PF00733"/>
    </source>
</evidence>
<dbReference type="InterPro" id="IPR001962">
    <property type="entry name" value="Asn_synthase"/>
</dbReference>
<evidence type="ECO:0000256" key="3">
    <source>
        <dbReference type="ARBA" id="ARBA00022962"/>
    </source>
</evidence>
<evidence type="ECO:0000313" key="6">
    <source>
        <dbReference type="Proteomes" id="UP000274504"/>
    </source>
</evidence>
<proteinExistence type="predicted"/>
<keyword evidence="3" id="KW-0315">Glutamine amidotransferase</keyword>
<gene>
    <name evidence="5" type="ORF">HDID_LOCUS9037</name>
</gene>
<accession>A0A0R3SU79</accession>
<keyword evidence="2" id="KW-0061">Asparagine biosynthesis</keyword>
<feature type="domain" description="Asparagine synthetase" evidence="4">
    <location>
        <begin position="32"/>
        <end position="109"/>
    </location>
</feature>
<dbReference type="STRING" id="6216.A0A0R3SU79"/>
<dbReference type="InterPro" id="IPR014729">
    <property type="entry name" value="Rossmann-like_a/b/a_fold"/>
</dbReference>
<evidence type="ECO:0000256" key="1">
    <source>
        <dbReference type="ARBA" id="ARBA00022605"/>
    </source>
</evidence>
<reference evidence="7" key="1">
    <citation type="submission" date="2017-02" db="UniProtKB">
        <authorList>
            <consortium name="WormBaseParasite"/>
        </authorList>
    </citation>
    <scope>IDENTIFICATION</scope>
</reference>